<feature type="transmembrane region" description="Helical" evidence="8">
    <location>
        <begin position="409"/>
        <end position="429"/>
    </location>
</feature>
<dbReference type="OrthoDB" id="40134at2759"/>
<dbReference type="RefSeq" id="XP_024361745.1">
    <property type="nucleotide sequence ID" value="XM_024505977.2"/>
</dbReference>
<dbReference type="EMBL" id="ABEU02000023">
    <property type="status" value="NOT_ANNOTATED_CDS"/>
    <property type="molecule type" value="Genomic_DNA"/>
</dbReference>
<feature type="transmembrane region" description="Helical" evidence="8">
    <location>
        <begin position="313"/>
        <end position="339"/>
    </location>
</feature>
<evidence type="ECO:0000259" key="9">
    <source>
        <dbReference type="Pfam" id="PF01490"/>
    </source>
</evidence>
<protein>
    <recommendedName>
        <fullName evidence="9">Amino acid transporter transmembrane domain-containing protein</fullName>
    </recommendedName>
</protein>
<feature type="transmembrane region" description="Helical" evidence="8">
    <location>
        <begin position="233"/>
        <end position="252"/>
    </location>
</feature>
<keyword evidence="4" id="KW-0029">Amino-acid transport</keyword>
<reference evidence="10 11" key="2">
    <citation type="journal article" date="2018" name="Plant J.">
        <title>The Physcomitrella patens chromosome-scale assembly reveals moss genome structure and evolution.</title>
        <authorList>
            <person name="Lang D."/>
            <person name="Ullrich K.K."/>
            <person name="Murat F."/>
            <person name="Fuchs J."/>
            <person name="Jenkins J."/>
            <person name="Haas F.B."/>
            <person name="Piednoel M."/>
            <person name="Gundlach H."/>
            <person name="Van Bel M."/>
            <person name="Meyberg R."/>
            <person name="Vives C."/>
            <person name="Morata J."/>
            <person name="Symeonidi A."/>
            <person name="Hiss M."/>
            <person name="Muchero W."/>
            <person name="Kamisugi Y."/>
            <person name="Saleh O."/>
            <person name="Blanc G."/>
            <person name="Decker E.L."/>
            <person name="van Gessel N."/>
            <person name="Grimwood J."/>
            <person name="Hayes R.D."/>
            <person name="Graham S.W."/>
            <person name="Gunter L.E."/>
            <person name="McDaniel S.F."/>
            <person name="Hoernstein S.N.W."/>
            <person name="Larsson A."/>
            <person name="Li F.W."/>
            <person name="Perroud P.F."/>
            <person name="Phillips J."/>
            <person name="Ranjan P."/>
            <person name="Rokshar D.S."/>
            <person name="Rothfels C.J."/>
            <person name="Schneider L."/>
            <person name="Shu S."/>
            <person name="Stevenson D.W."/>
            <person name="Thummler F."/>
            <person name="Tillich M."/>
            <person name="Villarreal Aguilar J.C."/>
            <person name="Widiez T."/>
            <person name="Wong G.K."/>
            <person name="Wymore A."/>
            <person name="Zhang Y."/>
            <person name="Zimmer A.D."/>
            <person name="Quatrano R.S."/>
            <person name="Mayer K.F.X."/>
            <person name="Goodstein D."/>
            <person name="Casacuberta J.M."/>
            <person name="Vandepoele K."/>
            <person name="Reski R."/>
            <person name="Cuming A.C."/>
            <person name="Tuskan G.A."/>
            <person name="Maumus F."/>
            <person name="Salse J."/>
            <person name="Schmutz J."/>
            <person name="Rensing S.A."/>
        </authorList>
    </citation>
    <scope>NUCLEOTIDE SEQUENCE [LARGE SCALE GENOMIC DNA]</scope>
    <source>
        <strain evidence="10 11">cv. Gransden 2004</strain>
    </source>
</reference>
<feature type="transmembrane region" description="Helical" evidence="8">
    <location>
        <begin position="121"/>
        <end position="147"/>
    </location>
</feature>
<dbReference type="AlphaFoldDB" id="A0A7I4CGP1"/>
<evidence type="ECO:0000256" key="3">
    <source>
        <dbReference type="ARBA" id="ARBA00022692"/>
    </source>
</evidence>
<dbReference type="EnsemblPlants" id="Pp3c23_12700V3.3">
    <property type="protein sequence ID" value="Pp3c23_12700V3.3"/>
    <property type="gene ID" value="Pp3c23_12700"/>
</dbReference>
<feature type="transmembrane region" description="Helical" evidence="8">
    <location>
        <begin position="167"/>
        <end position="185"/>
    </location>
</feature>
<dbReference type="Pfam" id="PF01490">
    <property type="entry name" value="Aa_trans"/>
    <property type="match status" value="1"/>
</dbReference>
<dbReference type="PANTHER" id="PTHR48017">
    <property type="entry name" value="OS05G0424000 PROTEIN-RELATED"/>
    <property type="match status" value="1"/>
</dbReference>
<feature type="domain" description="Amino acid transporter transmembrane" evidence="9">
    <location>
        <begin position="41"/>
        <end position="466"/>
    </location>
</feature>
<keyword evidence="5 8" id="KW-1133">Transmembrane helix</keyword>
<evidence type="ECO:0000256" key="6">
    <source>
        <dbReference type="ARBA" id="ARBA00023136"/>
    </source>
</evidence>
<comment type="subcellular location">
    <subcellularLocation>
        <location evidence="1">Membrane</location>
    </subcellularLocation>
</comment>
<dbReference type="Proteomes" id="UP000006727">
    <property type="component" value="Chromosome 23"/>
</dbReference>
<evidence type="ECO:0000256" key="1">
    <source>
        <dbReference type="ARBA" id="ARBA00004370"/>
    </source>
</evidence>
<gene>
    <name evidence="10" type="primary">LOC112275536</name>
</gene>
<feature type="transmembrane region" description="Helical" evidence="8">
    <location>
        <begin position="192"/>
        <end position="213"/>
    </location>
</feature>
<organism evidence="10 11">
    <name type="scientific">Physcomitrium patens</name>
    <name type="common">Spreading-leaved earth moss</name>
    <name type="synonym">Physcomitrella patens</name>
    <dbReference type="NCBI Taxonomy" id="3218"/>
    <lineage>
        <taxon>Eukaryota</taxon>
        <taxon>Viridiplantae</taxon>
        <taxon>Streptophyta</taxon>
        <taxon>Embryophyta</taxon>
        <taxon>Bryophyta</taxon>
        <taxon>Bryophytina</taxon>
        <taxon>Bryopsida</taxon>
        <taxon>Funariidae</taxon>
        <taxon>Funariales</taxon>
        <taxon>Funariaceae</taxon>
        <taxon>Physcomitrium</taxon>
    </lineage>
</organism>
<dbReference type="GeneID" id="112275536"/>
<dbReference type="FunCoup" id="A0A7I4CGP1">
    <property type="interactions" value="3"/>
</dbReference>
<name>A0A7I4CGP1_PHYPA</name>
<evidence type="ECO:0000256" key="2">
    <source>
        <dbReference type="ARBA" id="ARBA00022448"/>
    </source>
</evidence>
<keyword evidence="3 8" id="KW-0812">Transmembrane</keyword>
<feature type="region of interest" description="Disordered" evidence="7">
    <location>
        <begin position="1"/>
        <end position="26"/>
    </location>
</feature>
<accession>A0A7I4CGP1</accession>
<dbReference type="InParanoid" id="A0A7I4CGP1"/>
<dbReference type="GO" id="GO:0015171">
    <property type="term" value="F:amino acid transmembrane transporter activity"/>
    <property type="evidence" value="ECO:0000318"/>
    <property type="project" value="GO_Central"/>
</dbReference>
<proteinExistence type="predicted"/>
<dbReference type="Gramene" id="Pp3c23_12700V3.3">
    <property type="protein sequence ID" value="Pp3c23_12700V3.3"/>
    <property type="gene ID" value="Pp3c23_12700"/>
</dbReference>
<feature type="transmembrane region" description="Helical" evidence="8">
    <location>
        <begin position="441"/>
        <end position="466"/>
    </location>
</feature>
<evidence type="ECO:0000256" key="4">
    <source>
        <dbReference type="ARBA" id="ARBA00022970"/>
    </source>
</evidence>
<dbReference type="GO" id="GO:0003333">
    <property type="term" value="P:amino acid transmembrane transport"/>
    <property type="evidence" value="ECO:0000318"/>
    <property type="project" value="GO_Central"/>
</dbReference>
<keyword evidence="6 8" id="KW-0472">Membrane</keyword>
<reference evidence="10" key="3">
    <citation type="submission" date="2020-12" db="UniProtKB">
        <authorList>
            <consortium name="EnsemblPlants"/>
        </authorList>
    </citation>
    <scope>IDENTIFICATION</scope>
</reference>
<dbReference type="GO" id="GO:0016020">
    <property type="term" value="C:membrane"/>
    <property type="evidence" value="ECO:0000318"/>
    <property type="project" value="GO_Central"/>
</dbReference>
<reference evidence="10 11" key="1">
    <citation type="journal article" date="2008" name="Science">
        <title>The Physcomitrella genome reveals evolutionary insights into the conquest of land by plants.</title>
        <authorList>
            <person name="Rensing S."/>
            <person name="Lang D."/>
            <person name="Zimmer A."/>
            <person name="Terry A."/>
            <person name="Salamov A."/>
            <person name="Shapiro H."/>
            <person name="Nishiyama T."/>
            <person name="Perroud P.-F."/>
            <person name="Lindquist E."/>
            <person name="Kamisugi Y."/>
            <person name="Tanahashi T."/>
            <person name="Sakakibara K."/>
            <person name="Fujita T."/>
            <person name="Oishi K."/>
            <person name="Shin-I T."/>
            <person name="Kuroki Y."/>
            <person name="Toyoda A."/>
            <person name="Suzuki Y."/>
            <person name="Hashimoto A."/>
            <person name="Yamaguchi K."/>
            <person name="Sugano A."/>
            <person name="Kohara Y."/>
            <person name="Fujiyama A."/>
            <person name="Anterola A."/>
            <person name="Aoki S."/>
            <person name="Ashton N."/>
            <person name="Barbazuk W.B."/>
            <person name="Barker E."/>
            <person name="Bennetzen J."/>
            <person name="Bezanilla M."/>
            <person name="Blankenship R."/>
            <person name="Cho S.H."/>
            <person name="Dutcher S."/>
            <person name="Estelle M."/>
            <person name="Fawcett J.A."/>
            <person name="Gundlach H."/>
            <person name="Hanada K."/>
            <person name="Heyl A."/>
            <person name="Hicks K.A."/>
            <person name="Hugh J."/>
            <person name="Lohr M."/>
            <person name="Mayer K."/>
            <person name="Melkozernov A."/>
            <person name="Murata T."/>
            <person name="Nelson D."/>
            <person name="Pils B."/>
            <person name="Prigge M."/>
            <person name="Reiss B."/>
            <person name="Renner T."/>
            <person name="Rombauts S."/>
            <person name="Rushton P."/>
            <person name="Sanderfoot A."/>
            <person name="Schween G."/>
            <person name="Shiu S.-H."/>
            <person name="Stueber K."/>
            <person name="Theodoulou F.L."/>
            <person name="Tu H."/>
            <person name="Van de Peer Y."/>
            <person name="Verrier P.J."/>
            <person name="Waters E."/>
            <person name="Wood A."/>
            <person name="Yang L."/>
            <person name="Cove D."/>
            <person name="Cuming A."/>
            <person name="Hasebe M."/>
            <person name="Lucas S."/>
            <person name="Mishler D.B."/>
            <person name="Reski R."/>
            <person name="Grigoriev I."/>
            <person name="Quatrano R.S."/>
            <person name="Boore J.L."/>
        </authorList>
    </citation>
    <scope>NUCLEOTIDE SEQUENCE [LARGE SCALE GENOMIC DNA]</scope>
    <source>
        <strain evidence="10 11">cv. Gransden 2004</strain>
    </source>
</reference>
<dbReference type="InterPro" id="IPR013057">
    <property type="entry name" value="AA_transpt_TM"/>
</dbReference>
<evidence type="ECO:0000256" key="8">
    <source>
        <dbReference type="SAM" id="Phobius"/>
    </source>
</evidence>
<dbReference type="KEGG" id="ppp:112275536"/>
<feature type="transmembrane region" description="Helical" evidence="8">
    <location>
        <begin position="272"/>
        <end position="293"/>
    </location>
</feature>
<feature type="transmembrane region" description="Helical" evidence="8">
    <location>
        <begin position="72"/>
        <end position="93"/>
    </location>
</feature>
<keyword evidence="2" id="KW-0813">Transport</keyword>
<sequence>MNGHQGYTRLEGSSEVEAFSSRPQMPSKDVDGGALFVLESKGNWKHAGFHLTVSIATPALLTLPFALRELGWVAGVLALGLCAGVSFYAYNILSQVLENSERRGHRFLRFRDLGAHVLGPWGYYGIGGIQFLVCFGTVIGSCIVGGQSMKLIYSILEPESTRQLSEFVAIFGIFMLVLAQLPSFHSLRYINLASLMCCLGFSLCVVGGCIYAGNSVDAPPKDYSISGTPASKLFGVFEALAIIATTFGNGIIPEIQATLAPPVENKMFKGLLVCYTVVVTTFFSVAISGYWAFGNQVAGYVLTNLAPTDGPALVPSWLILLANGFALAQLTAVALFPWLGVDNVMWMKWWVEVYSQPTFEIFEGQTSDVKEGKYSMRNLVPRFLLRSSYVAFATFVSAALPFFGDINGVLGAFCFTPLDFILPFIFYSFTFGPSRQTPRFWIHWGIVILFSVVGFLGCISSVHQVILDAKYYKWFADL</sequence>
<feature type="transmembrane region" description="Helical" evidence="8">
    <location>
        <begin position="383"/>
        <end position="403"/>
    </location>
</feature>
<feature type="transmembrane region" description="Helical" evidence="8">
    <location>
        <begin position="47"/>
        <end position="66"/>
    </location>
</feature>
<keyword evidence="11" id="KW-1185">Reference proteome</keyword>
<evidence type="ECO:0000256" key="5">
    <source>
        <dbReference type="ARBA" id="ARBA00022989"/>
    </source>
</evidence>
<evidence type="ECO:0000313" key="11">
    <source>
        <dbReference type="Proteomes" id="UP000006727"/>
    </source>
</evidence>
<evidence type="ECO:0000256" key="7">
    <source>
        <dbReference type="SAM" id="MobiDB-lite"/>
    </source>
</evidence>
<evidence type="ECO:0000313" key="10">
    <source>
        <dbReference type="EnsemblPlants" id="Pp3c23_12700V3.3"/>
    </source>
</evidence>